<gene>
    <name evidence="1" type="ORF">ZIOFF_009758</name>
</gene>
<sequence>MYACVYQSSLLCAPASTDDVTTLRCRRTCRHHHHHSLLQRSIPCDQFWLVHLCDTAVVAMGVVEAGKRGFRSLYWKLRAEIKRQVSKGRNQKQRLSFHYDAFSYALNFDDASSALLSLSSS</sequence>
<evidence type="ECO:0000313" key="2">
    <source>
        <dbReference type="Proteomes" id="UP000734854"/>
    </source>
</evidence>
<comment type="caution">
    <text evidence="1">The sequence shown here is derived from an EMBL/GenBank/DDBJ whole genome shotgun (WGS) entry which is preliminary data.</text>
</comment>
<organism evidence="1 2">
    <name type="scientific">Zingiber officinale</name>
    <name type="common">Ginger</name>
    <name type="synonym">Amomum zingiber</name>
    <dbReference type="NCBI Taxonomy" id="94328"/>
    <lineage>
        <taxon>Eukaryota</taxon>
        <taxon>Viridiplantae</taxon>
        <taxon>Streptophyta</taxon>
        <taxon>Embryophyta</taxon>
        <taxon>Tracheophyta</taxon>
        <taxon>Spermatophyta</taxon>
        <taxon>Magnoliopsida</taxon>
        <taxon>Liliopsida</taxon>
        <taxon>Zingiberales</taxon>
        <taxon>Zingiberaceae</taxon>
        <taxon>Zingiber</taxon>
    </lineage>
</organism>
<dbReference type="AlphaFoldDB" id="A0A8J5HNJ3"/>
<reference evidence="1 2" key="1">
    <citation type="submission" date="2020-08" db="EMBL/GenBank/DDBJ databases">
        <title>Plant Genome Project.</title>
        <authorList>
            <person name="Zhang R.-G."/>
        </authorList>
    </citation>
    <scope>NUCLEOTIDE SEQUENCE [LARGE SCALE GENOMIC DNA]</scope>
    <source>
        <tissue evidence="1">Rhizome</tissue>
    </source>
</reference>
<keyword evidence="2" id="KW-1185">Reference proteome</keyword>
<accession>A0A8J5HNJ3</accession>
<dbReference type="EMBL" id="JACMSC010000003">
    <property type="protein sequence ID" value="KAG6527633.1"/>
    <property type="molecule type" value="Genomic_DNA"/>
</dbReference>
<dbReference type="Proteomes" id="UP000734854">
    <property type="component" value="Unassembled WGS sequence"/>
</dbReference>
<proteinExistence type="predicted"/>
<evidence type="ECO:0000313" key="1">
    <source>
        <dbReference type="EMBL" id="KAG6527633.1"/>
    </source>
</evidence>
<name>A0A8J5HNJ3_ZINOF</name>
<protein>
    <submittedName>
        <fullName evidence="1">Uncharacterized protein</fullName>
    </submittedName>
</protein>
<dbReference type="PANTHER" id="PTHR34538:SF13">
    <property type="entry name" value="OS02G0637200 PROTEIN"/>
    <property type="match status" value="1"/>
</dbReference>
<dbReference type="PANTHER" id="PTHR34538">
    <property type="entry name" value="EXPRESSED PROTEIN"/>
    <property type="match status" value="1"/>
</dbReference>